<accession>A0A7W9GY26</accession>
<feature type="signal peptide" evidence="3">
    <location>
        <begin position="1"/>
        <end position="24"/>
    </location>
</feature>
<dbReference type="AlphaFoldDB" id="A0A7W9GY26"/>
<evidence type="ECO:0000256" key="3">
    <source>
        <dbReference type="SAM" id="SignalP"/>
    </source>
</evidence>
<evidence type="ECO:0000313" key="5">
    <source>
        <dbReference type="Proteomes" id="UP000542813"/>
    </source>
</evidence>
<evidence type="ECO:0000256" key="2">
    <source>
        <dbReference type="SAM" id="MobiDB-lite"/>
    </source>
</evidence>
<evidence type="ECO:0000256" key="1">
    <source>
        <dbReference type="ARBA" id="ARBA00022729"/>
    </source>
</evidence>
<organism evidence="4 5">
    <name type="scientific">Jiangella mangrovi</name>
    <dbReference type="NCBI Taxonomy" id="1524084"/>
    <lineage>
        <taxon>Bacteria</taxon>
        <taxon>Bacillati</taxon>
        <taxon>Actinomycetota</taxon>
        <taxon>Actinomycetes</taxon>
        <taxon>Jiangellales</taxon>
        <taxon>Jiangellaceae</taxon>
        <taxon>Jiangella</taxon>
    </lineage>
</organism>
<sequence>MRKTTITLIAAALLAVSACSDSGAGDSATTTAAPEAAPSEEPEAPPAETAEAAVKPTPTPTPTPERSNRGLIIKEIGEVAGFLSDDGTEMATEFTVDAIEVSAECTEDYADVPQNGHFIVITITATVLPGFADPSAGISSMPFGPGEFGLVDANGITVNDPAPINTYGCLAESELIPDEVGEGETATGKVVLDSPTEHGVLTYQPWFTGGSEGWEWEF</sequence>
<proteinExistence type="predicted"/>
<feature type="chain" id="PRO_5031062700" description="DUF4352 domain-containing protein" evidence="3">
    <location>
        <begin position="25"/>
        <end position="218"/>
    </location>
</feature>
<comment type="caution">
    <text evidence="4">The sequence shown here is derived from an EMBL/GenBank/DDBJ whole genome shotgun (WGS) entry which is preliminary data.</text>
</comment>
<gene>
    <name evidence="4" type="ORF">HD601_006341</name>
</gene>
<dbReference type="Proteomes" id="UP000542813">
    <property type="component" value="Unassembled WGS sequence"/>
</dbReference>
<feature type="compositionally biased region" description="Low complexity" evidence="2">
    <location>
        <begin position="23"/>
        <end position="37"/>
    </location>
</feature>
<feature type="region of interest" description="Disordered" evidence="2">
    <location>
        <begin position="23"/>
        <end position="70"/>
    </location>
</feature>
<evidence type="ECO:0000313" key="4">
    <source>
        <dbReference type="EMBL" id="MBB5791766.1"/>
    </source>
</evidence>
<dbReference type="Gene3D" id="2.60.40.1240">
    <property type="match status" value="1"/>
</dbReference>
<keyword evidence="1 3" id="KW-0732">Signal</keyword>
<keyword evidence="5" id="KW-1185">Reference proteome</keyword>
<reference evidence="4 5" key="1">
    <citation type="submission" date="2020-08" db="EMBL/GenBank/DDBJ databases">
        <title>Sequencing the genomes of 1000 actinobacteria strains.</title>
        <authorList>
            <person name="Klenk H.-P."/>
        </authorList>
    </citation>
    <scope>NUCLEOTIDE SEQUENCE [LARGE SCALE GENOMIC DNA]</scope>
    <source>
        <strain evidence="4 5">DSM 102122</strain>
    </source>
</reference>
<name>A0A7W9GY26_9ACTN</name>
<dbReference type="RefSeq" id="WP_184828799.1">
    <property type="nucleotide sequence ID" value="NZ_JACHMM010000001.1"/>
</dbReference>
<dbReference type="EMBL" id="JACHMM010000001">
    <property type="protein sequence ID" value="MBB5791766.1"/>
    <property type="molecule type" value="Genomic_DNA"/>
</dbReference>
<evidence type="ECO:0008006" key="6">
    <source>
        <dbReference type="Google" id="ProtNLM"/>
    </source>
</evidence>
<feature type="compositionally biased region" description="Low complexity" evidence="2">
    <location>
        <begin position="46"/>
        <end position="56"/>
    </location>
</feature>
<dbReference type="InterPro" id="IPR029050">
    <property type="entry name" value="Immunoprotect_excell_Ig-like"/>
</dbReference>
<dbReference type="PROSITE" id="PS51257">
    <property type="entry name" value="PROKAR_LIPOPROTEIN"/>
    <property type="match status" value="1"/>
</dbReference>
<protein>
    <recommendedName>
        <fullName evidence="6">DUF4352 domain-containing protein</fullName>
    </recommendedName>
</protein>